<comment type="similarity">
    <text evidence="1 3">Belongs to the short-chain dehydrogenases/reductases (SDR) family.</text>
</comment>
<dbReference type="Proteomes" id="UP000244855">
    <property type="component" value="Unassembled WGS sequence"/>
</dbReference>
<dbReference type="AlphaFoldDB" id="A0A2V1DBM5"/>
<dbReference type="InterPro" id="IPR002347">
    <property type="entry name" value="SDR_fam"/>
</dbReference>
<name>A0A2V1DBM5_9PLEO</name>
<dbReference type="Pfam" id="PF00106">
    <property type="entry name" value="adh_short"/>
    <property type="match status" value="1"/>
</dbReference>
<reference evidence="4 5" key="1">
    <citation type="journal article" date="2018" name="Sci. Rep.">
        <title>Comparative genomics provides insights into the lifestyle and reveals functional heterogeneity of dark septate endophytic fungi.</title>
        <authorList>
            <person name="Knapp D.G."/>
            <person name="Nemeth J.B."/>
            <person name="Barry K."/>
            <person name="Hainaut M."/>
            <person name="Henrissat B."/>
            <person name="Johnson J."/>
            <person name="Kuo A."/>
            <person name="Lim J.H.P."/>
            <person name="Lipzen A."/>
            <person name="Nolan M."/>
            <person name="Ohm R.A."/>
            <person name="Tamas L."/>
            <person name="Grigoriev I.V."/>
            <person name="Spatafora J.W."/>
            <person name="Nagy L.G."/>
            <person name="Kovacs G.M."/>
        </authorList>
    </citation>
    <scope>NUCLEOTIDE SEQUENCE [LARGE SCALE GENOMIC DNA]</scope>
    <source>
        <strain evidence="4 5">DSE2036</strain>
    </source>
</reference>
<keyword evidence="2" id="KW-0560">Oxidoreductase</keyword>
<dbReference type="Gene3D" id="3.40.50.720">
    <property type="entry name" value="NAD(P)-binding Rossmann-like Domain"/>
    <property type="match status" value="1"/>
</dbReference>
<dbReference type="SUPFAM" id="SSF51735">
    <property type="entry name" value="NAD(P)-binding Rossmann-fold domains"/>
    <property type="match status" value="1"/>
</dbReference>
<protein>
    <submittedName>
        <fullName evidence="4">NAD(P)-binding protein</fullName>
    </submittedName>
</protein>
<dbReference type="InterPro" id="IPR036291">
    <property type="entry name" value="NAD(P)-bd_dom_sf"/>
</dbReference>
<keyword evidence="5" id="KW-1185">Reference proteome</keyword>
<evidence type="ECO:0000313" key="5">
    <source>
        <dbReference type="Proteomes" id="UP000244855"/>
    </source>
</evidence>
<accession>A0A2V1DBM5</accession>
<dbReference type="EMBL" id="KZ805495">
    <property type="protein sequence ID" value="PVH95498.1"/>
    <property type="molecule type" value="Genomic_DNA"/>
</dbReference>
<evidence type="ECO:0000256" key="2">
    <source>
        <dbReference type="ARBA" id="ARBA00023002"/>
    </source>
</evidence>
<dbReference type="PANTHER" id="PTHR42760">
    <property type="entry name" value="SHORT-CHAIN DEHYDROGENASES/REDUCTASES FAMILY MEMBER"/>
    <property type="match status" value="1"/>
</dbReference>
<sequence length="299" mass="31852">MSGPPPSSGYAFPGFSNLRNDIYPAISAAQTPSLKQPGKVVLVTGASRGIGRAIAIQYAHAGVAAIILVARSAGALEEVKKEIQGIDSGIKVSVKPVDVTSVEGVRGIKEEVGKEEGRLDVLVNNAGAGGDWVPLAETKPDEWWWDFEVSVKAPYLFLQAFLPLLASTAEKYGGKADVINMSSIGAHIFLPGASAYQTCKLALLRLSEFVNVEYGNKGIVCVGMHPGGVLTELAKGKVELEGKLNDTPELAGGFAVWLTAEKRDWLAGRYVAATWDVEKLESMKEEIVSGDKLVVRMVV</sequence>
<proteinExistence type="inferred from homology"/>
<organism evidence="4 5">
    <name type="scientific">Periconia macrospinosa</name>
    <dbReference type="NCBI Taxonomy" id="97972"/>
    <lineage>
        <taxon>Eukaryota</taxon>
        <taxon>Fungi</taxon>
        <taxon>Dikarya</taxon>
        <taxon>Ascomycota</taxon>
        <taxon>Pezizomycotina</taxon>
        <taxon>Dothideomycetes</taxon>
        <taxon>Pleosporomycetidae</taxon>
        <taxon>Pleosporales</taxon>
        <taxon>Massarineae</taxon>
        <taxon>Periconiaceae</taxon>
        <taxon>Periconia</taxon>
    </lineage>
</organism>
<dbReference type="STRING" id="97972.A0A2V1DBM5"/>
<dbReference type="PRINTS" id="PR00081">
    <property type="entry name" value="GDHRDH"/>
</dbReference>
<evidence type="ECO:0000313" key="4">
    <source>
        <dbReference type="EMBL" id="PVH95498.1"/>
    </source>
</evidence>
<dbReference type="PANTHER" id="PTHR42760:SF37">
    <property type="entry name" value="CLAVALDEHYDE DEHYDROGENASE"/>
    <property type="match status" value="1"/>
</dbReference>
<dbReference type="PRINTS" id="PR00080">
    <property type="entry name" value="SDRFAMILY"/>
</dbReference>
<evidence type="ECO:0000256" key="3">
    <source>
        <dbReference type="RuleBase" id="RU000363"/>
    </source>
</evidence>
<dbReference type="OrthoDB" id="1933717at2759"/>
<evidence type="ECO:0000256" key="1">
    <source>
        <dbReference type="ARBA" id="ARBA00006484"/>
    </source>
</evidence>
<gene>
    <name evidence="4" type="ORF">DM02DRAFT_600811</name>
</gene>
<dbReference type="CDD" id="cd05233">
    <property type="entry name" value="SDR_c"/>
    <property type="match status" value="1"/>
</dbReference>
<dbReference type="GO" id="GO:0016616">
    <property type="term" value="F:oxidoreductase activity, acting on the CH-OH group of donors, NAD or NADP as acceptor"/>
    <property type="evidence" value="ECO:0007669"/>
    <property type="project" value="TreeGrafter"/>
</dbReference>